<keyword evidence="1" id="KW-1133">Transmembrane helix</keyword>
<dbReference type="InterPro" id="IPR047655">
    <property type="entry name" value="Transpos_IS630-like"/>
</dbReference>
<dbReference type="SUPFAM" id="SSF46689">
    <property type="entry name" value="Homeodomain-like"/>
    <property type="match status" value="1"/>
</dbReference>
<dbReference type="InterPro" id="IPR038717">
    <property type="entry name" value="Tc1-like_DDE_dom"/>
</dbReference>
<dbReference type="Pfam" id="PF13565">
    <property type="entry name" value="HTH_32"/>
    <property type="match status" value="1"/>
</dbReference>
<evidence type="ECO:0000256" key="1">
    <source>
        <dbReference type="SAM" id="Phobius"/>
    </source>
</evidence>
<dbReference type="NCBIfam" id="NF033545">
    <property type="entry name" value="transpos_IS630"/>
    <property type="match status" value="1"/>
</dbReference>
<gene>
    <name evidence="3" type="ORF">VB695_24275</name>
</gene>
<dbReference type="RefSeq" id="WP_231859466.1">
    <property type="nucleotide sequence ID" value="NZ_JAYGHK010000180.1"/>
</dbReference>
<evidence type="ECO:0000313" key="3">
    <source>
        <dbReference type="EMBL" id="MEA5611135.1"/>
    </source>
</evidence>
<keyword evidence="1" id="KW-0472">Membrane</keyword>
<dbReference type="EMBL" id="JAYGHK010000180">
    <property type="protein sequence ID" value="MEA5611135.1"/>
    <property type="molecule type" value="Genomic_DNA"/>
</dbReference>
<dbReference type="PANTHER" id="PTHR46564">
    <property type="entry name" value="TRANSPOSASE"/>
    <property type="match status" value="1"/>
</dbReference>
<dbReference type="PANTHER" id="PTHR46564:SF1">
    <property type="entry name" value="TRANSPOSASE"/>
    <property type="match status" value="1"/>
</dbReference>
<name>A0ABU5UXV2_NODSP</name>
<comment type="caution">
    <text evidence="3">The sequence shown here is derived from an EMBL/GenBank/DDBJ whole genome shotgun (WGS) entry which is preliminary data.</text>
</comment>
<accession>A0ABU5UXV2</accession>
<dbReference type="InterPro" id="IPR009057">
    <property type="entry name" value="Homeodomain-like_sf"/>
</dbReference>
<feature type="domain" description="Tc1-like transposase DDE" evidence="2">
    <location>
        <begin position="174"/>
        <end position="318"/>
    </location>
</feature>
<dbReference type="Gene3D" id="3.30.420.10">
    <property type="entry name" value="Ribonuclease H-like superfamily/Ribonuclease H"/>
    <property type="match status" value="1"/>
</dbReference>
<evidence type="ECO:0000259" key="2">
    <source>
        <dbReference type="Pfam" id="PF13358"/>
    </source>
</evidence>
<reference evidence="3 4" key="1">
    <citation type="submission" date="2023-12" db="EMBL/GenBank/DDBJ databases">
        <title>Baltic Sea Cyanobacteria.</title>
        <authorList>
            <person name="Delbaje E."/>
            <person name="Fewer D.P."/>
            <person name="Shishido T.K."/>
        </authorList>
    </citation>
    <scope>NUCLEOTIDE SEQUENCE [LARGE SCALE GENOMIC DNA]</scope>
    <source>
        <strain evidence="3 4">UHCC 0060</strain>
    </source>
</reference>
<organism evidence="3 4">
    <name type="scientific">Nodularia spumigena UHCC 0060</name>
    <dbReference type="NCBI Taxonomy" id="3110300"/>
    <lineage>
        <taxon>Bacteria</taxon>
        <taxon>Bacillati</taxon>
        <taxon>Cyanobacteriota</taxon>
        <taxon>Cyanophyceae</taxon>
        <taxon>Nostocales</taxon>
        <taxon>Nodulariaceae</taxon>
        <taxon>Nodularia</taxon>
    </lineage>
</organism>
<dbReference type="InterPro" id="IPR036397">
    <property type="entry name" value="RNaseH_sf"/>
</dbReference>
<evidence type="ECO:0000313" key="4">
    <source>
        <dbReference type="Proteomes" id="UP001303285"/>
    </source>
</evidence>
<sequence length="348" mass="40515">MGSRLRIFLTKKQDRELFDLRTAKVPQKVKDRAEVIRLNADGWYVEKIAAHFDWGEQTVRVVLNKWEKEGIEGLHELPGRGRKPKLVEADIEYLEKCLKEEAQTYNSKQLAEKLDKERGIKVSTNTIRRGLKKGVIWKRIRISHQAKQDPVTRANKQADMDMLELAAASGEIDLKYLDESGFSAWSDSGYTYYQKGEQKKLEQTKRRGRRISIIGLFQPLISFIYGLVIGGVKRSSYIKMMEQEAQEASESKRMRVIVQDNGPIHCCKEVQALWTKWEQMGLYMFFLPKYCSEMNPIELEWQHLKRDEIAGKMFEDELELAYAVMDGVETRGKKGKHRTERTKFNKAN</sequence>
<keyword evidence="4" id="KW-1185">Reference proteome</keyword>
<dbReference type="Proteomes" id="UP001303285">
    <property type="component" value="Unassembled WGS sequence"/>
</dbReference>
<keyword evidence="1" id="KW-0812">Transmembrane</keyword>
<dbReference type="Pfam" id="PF13358">
    <property type="entry name" value="DDE_3"/>
    <property type="match status" value="1"/>
</dbReference>
<proteinExistence type="predicted"/>
<feature type="transmembrane region" description="Helical" evidence="1">
    <location>
        <begin position="211"/>
        <end position="232"/>
    </location>
</feature>
<protein>
    <submittedName>
        <fullName evidence="3">IS630 family transposase</fullName>
    </submittedName>
</protein>